<keyword evidence="2" id="KW-0813">Transport</keyword>
<comment type="subcellular location">
    <subcellularLocation>
        <location evidence="1">Endomembrane system</location>
    </subcellularLocation>
</comment>
<name>D7FW24_ECTSI</name>
<sequence>MLFHNPQALLRPLGGAIQAVGVPTVTVSSLVMAGSLVAVSAVANGAAPSAGGHEAAVPIWRRPRFVMGFLLVFLRLIAIPAAFFGVFWGAKTYSSVMGENRLMHLILLVEFAMPTATIMIPLLHQIRLPRTAGFISRLLVWQYAASSITVSFWTAFAITMLY</sequence>
<dbReference type="GO" id="GO:0012505">
    <property type="term" value="C:endomembrane system"/>
    <property type="evidence" value="ECO:0007669"/>
    <property type="project" value="UniProtKB-SubCell"/>
</dbReference>
<dbReference type="InterPro" id="IPR045033">
    <property type="entry name" value="PILS1/3/4/5/7"/>
</dbReference>
<proteinExistence type="predicted"/>
<dbReference type="EMBL" id="FN648486">
    <property type="protein sequence ID" value="CBJ25544.1"/>
    <property type="molecule type" value="Genomic_DNA"/>
</dbReference>
<feature type="transmembrane region" description="Helical" evidence="3">
    <location>
        <begin position="20"/>
        <end position="44"/>
    </location>
</feature>
<evidence type="ECO:0000313" key="4">
    <source>
        <dbReference type="EMBL" id="CBJ25544.1"/>
    </source>
</evidence>
<dbReference type="EMBL" id="FN649727">
    <property type="protein sequence ID" value="CBJ25544.1"/>
    <property type="molecule type" value="Genomic_DNA"/>
</dbReference>
<evidence type="ECO:0000256" key="1">
    <source>
        <dbReference type="ARBA" id="ARBA00004308"/>
    </source>
</evidence>
<gene>
    <name evidence="4" type="ORF">Esi_0003_0189</name>
</gene>
<evidence type="ECO:0000256" key="3">
    <source>
        <dbReference type="SAM" id="Phobius"/>
    </source>
</evidence>
<dbReference type="PANTHER" id="PTHR31651">
    <property type="match status" value="1"/>
</dbReference>
<keyword evidence="3" id="KW-0472">Membrane</keyword>
<feature type="transmembrane region" description="Helical" evidence="3">
    <location>
        <begin position="65"/>
        <end position="90"/>
    </location>
</feature>
<organism evidence="4 5">
    <name type="scientific">Ectocarpus siliculosus</name>
    <name type="common">Brown alga</name>
    <name type="synonym">Conferva siliculosa</name>
    <dbReference type="NCBI Taxonomy" id="2880"/>
    <lineage>
        <taxon>Eukaryota</taxon>
        <taxon>Sar</taxon>
        <taxon>Stramenopiles</taxon>
        <taxon>Ochrophyta</taxon>
        <taxon>PX clade</taxon>
        <taxon>Phaeophyceae</taxon>
        <taxon>Ectocarpales</taxon>
        <taxon>Ectocarpaceae</taxon>
        <taxon>Ectocarpus</taxon>
    </lineage>
</organism>
<keyword evidence="3" id="KW-0812">Transmembrane</keyword>
<protein>
    <submittedName>
        <fullName evidence="4">Uncharacterized protein</fullName>
    </submittedName>
</protein>
<feature type="transmembrane region" description="Helical" evidence="3">
    <location>
        <begin position="138"/>
        <end position="161"/>
    </location>
</feature>
<dbReference type="AlphaFoldDB" id="D7FW24"/>
<reference evidence="4 5" key="1">
    <citation type="journal article" date="2010" name="Nature">
        <title>The Ectocarpus genome and the independent evolution of multicellularity in brown algae.</title>
        <authorList>
            <person name="Cock J.M."/>
            <person name="Sterck L."/>
            <person name="Rouze P."/>
            <person name="Scornet D."/>
            <person name="Allen A.E."/>
            <person name="Amoutzias G."/>
            <person name="Anthouard V."/>
            <person name="Artiguenave F."/>
            <person name="Aury J.M."/>
            <person name="Badger J.H."/>
            <person name="Beszteri B."/>
            <person name="Billiau K."/>
            <person name="Bonnet E."/>
            <person name="Bothwell J.H."/>
            <person name="Bowler C."/>
            <person name="Boyen C."/>
            <person name="Brownlee C."/>
            <person name="Carrano C.J."/>
            <person name="Charrier B."/>
            <person name="Cho G.Y."/>
            <person name="Coelho S.M."/>
            <person name="Collen J."/>
            <person name="Corre E."/>
            <person name="Da Silva C."/>
            <person name="Delage L."/>
            <person name="Delaroque N."/>
            <person name="Dittami S.M."/>
            <person name="Doulbeau S."/>
            <person name="Elias M."/>
            <person name="Farnham G."/>
            <person name="Gachon C.M."/>
            <person name="Gschloessl B."/>
            <person name="Heesch S."/>
            <person name="Jabbari K."/>
            <person name="Jubin C."/>
            <person name="Kawai H."/>
            <person name="Kimura K."/>
            <person name="Kloareg B."/>
            <person name="Kupper F.C."/>
            <person name="Lang D."/>
            <person name="Le Bail A."/>
            <person name="Leblanc C."/>
            <person name="Lerouge P."/>
            <person name="Lohr M."/>
            <person name="Lopez P.J."/>
            <person name="Martens C."/>
            <person name="Maumus F."/>
            <person name="Michel G."/>
            <person name="Miranda-Saavedra D."/>
            <person name="Morales J."/>
            <person name="Moreau H."/>
            <person name="Motomura T."/>
            <person name="Nagasato C."/>
            <person name="Napoli C.A."/>
            <person name="Nelson D.R."/>
            <person name="Nyvall-Collen P."/>
            <person name="Peters A.F."/>
            <person name="Pommier C."/>
            <person name="Potin P."/>
            <person name="Poulain J."/>
            <person name="Quesneville H."/>
            <person name="Read B."/>
            <person name="Rensing S.A."/>
            <person name="Ritter A."/>
            <person name="Rousvoal S."/>
            <person name="Samanta M."/>
            <person name="Samson G."/>
            <person name="Schroeder D.C."/>
            <person name="Segurens B."/>
            <person name="Strittmatter M."/>
            <person name="Tonon T."/>
            <person name="Tregear J.W."/>
            <person name="Valentin K."/>
            <person name="von Dassow P."/>
            <person name="Yamagishi T."/>
            <person name="Van de Peer Y."/>
            <person name="Wincker P."/>
        </authorList>
    </citation>
    <scope>NUCLEOTIDE SEQUENCE [LARGE SCALE GENOMIC DNA]</scope>
    <source>
        <strain evidence="5">Ec32 / CCAP1310/4</strain>
    </source>
</reference>
<accession>D7FW24</accession>
<dbReference type="InParanoid" id="D7FW24"/>
<feature type="transmembrane region" description="Helical" evidence="3">
    <location>
        <begin position="102"/>
        <end position="126"/>
    </location>
</feature>
<dbReference type="PANTHER" id="PTHR31651:SF33">
    <property type="entry name" value="PROTEIN PIN-LIKES 1"/>
    <property type="match status" value="1"/>
</dbReference>
<evidence type="ECO:0000256" key="2">
    <source>
        <dbReference type="ARBA" id="ARBA00022448"/>
    </source>
</evidence>
<dbReference type="OrthoDB" id="203186at2759"/>
<keyword evidence="3" id="KW-1133">Transmembrane helix</keyword>
<dbReference type="Proteomes" id="UP000002630">
    <property type="component" value="Linkage Group LG02"/>
</dbReference>
<keyword evidence="5" id="KW-1185">Reference proteome</keyword>
<evidence type="ECO:0000313" key="5">
    <source>
        <dbReference type="Proteomes" id="UP000002630"/>
    </source>
</evidence>